<dbReference type="InterPro" id="IPR046551">
    <property type="entry name" value="DUF6705"/>
</dbReference>
<dbReference type="Proteomes" id="UP001319200">
    <property type="component" value="Unassembled WGS sequence"/>
</dbReference>
<feature type="domain" description="DUF6705" evidence="1">
    <location>
        <begin position="1"/>
        <end position="168"/>
    </location>
</feature>
<accession>A0AAP2GGX3</accession>
<organism evidence="2 3">
    <name type="scientific">Chryseosolibacter histidini</name>
    <dbReference type="NCBI Taxonomy" id="2782349"/>
    <lineage>
        <taxon>Bacteria</taxon>
        <taxon>Pseudomonadati</taxon>
        <taxon>Bacteroidota</taxon>
        <taxon>Cytophagia</taxon>
        <taxon>Cytophagales</taxon>
        <taxon>Chryseotaleaceae</taxon>
        <taxon>Chryseosolibacter</taxon>
    </lineage>
</organism>
<dbReference type="Pfam" id="PF20448">
    <property type="entry name" value="DUF6705"/>
    <property type="match status" value="1"/>
</dbReference>
<evidence type="ECO:0000313" key="3">
    <source>
        <dbReference type="Proteomes" id="UP001319200"/>
    </source>
</evidence>
<dbReference type="EMBL" id="JAHESF010000001">
    <property type="protein sequence ID" value="MBT1695391.1"/>
    <property type="molecule type" value="Genomic_DNA"/>
</dbReference>
<evidence type="ECO:0000313" key="2">
    <source>
        <dbReference type="EMBL" id="MBT1695391.1"/>
    </source>
</evidence>
<protein>
    <recommendedName>
        <fullName evidence="1">DUF6705 domain-containing protein</fullName>
    </recommendedName>
</protein>
<proteinExistence type="predicted"/>
<reference evidence="2 3" key="1">
    <citation type="submission" date="2021-05" db="EMBL/GenBank/DDBJ databases">
        <title>A Polyphasic approach of four new species of the genus Ohtaekwangia: Ohtaekwangia histidinii sp. nov., Ohtaekwangia cretensis sp. nov., Ohtaekwangia indiensis sp. nov., Ohtaekwangia reichenbachii sp. nov. from diverse environment.</title>
        <authorList>
            <person name="Octaviana S."/>
        </authorList>
    </citation>
    <scope>NUCLEOTIDE SEQUENCE [LARGE SCALE GENOMIC DNA]</scope>
    <source>
        <strain evidence="2 3">PWU4</strain>
    </source>
</reference>
<gene>
    <name evidence="2" type="ORF">KK083_00795</name>
</gene>
<keyword evidence="3" id="KW-1185">Reference proteome</keyword>
<dbReference type="AlphaFoldDB" id="A0AAP2GGX3"/>
<dbReference type="RefSeq" id="WP_254159082.1">
    <property type="nucleotide sequence ID" value="NZ_JAHESF010000001.1"/>
</dbReference>
<sequence length="170" mass="19131">MKYILVLVLFISLVDSWAQEPKKGDYVTDTALDKFAGTWQGTQGGQSLKLVLKKEKVYFKGFDYSRDLLIGWHELTINGQVVESTLSFAGGPYDKNVTILGSSEGQVQVNLTTFRDLSRERNHAGTLLLQDPNVIRLTLRLTEHVILNKKKQDPVNALTVPGEWILKKVD</sequence>
<evidence type="ECO:0000259" key="1">
    <source>
        <dbReference type="Pfam" id="PF20448"/>
    </source>
</evidence>
<name>A0AAP2GGX3_9BACT</name>
<comment type="caution">
    <text evidence="2">The sequence shown here is derived from an EMBL/GenBank/DDBJ whole genome shotgun (WGS) entry which is preliminary data.</text>
</comment>